<dbReference type="GO" id="GO:0005886">
    <property type="term" value="C:plasma membrane"/>
    <property type="evidence" value="ECO:0007669"/>
    <property type="project" value="UniProtKB-SubCell"/>
</dbReference>
<feature type="transmembrane region" description="Helical" evidence="5">
    <location>
        <begin position="255"/>
        <end position="277"/>
    </location>
</feature>
<feature type="transmembrane region" description="Helical" evidence="5">
    <location>
        <begin position="152"/>
        <end position="170"/>
    </location>
</feature>
<dbReference type="PANTHER" id="PTHR43483">
    <property type="entry name" value="MEMBRANE TRANSPORTER PROTEIN HI_0806-RELATED"/>
    <property type="match status" value="1"/>
</dbReference>
<gene>
    <name evidence="6" type="ORF">AVDCRST_MAG51-593</name>
</gene>
<feature type="transmembrane region" description="Helical" evidence="5">
    <location>
        <begin position="121"/>
        <end position="140"/>
    </location>
</feature>
<dbReference type="InterPro" id="IPR002781">
    <property type="entry name" value="TM_pro_TauE-like"/>
</dbReference>
<comment type="subcellular location">
    <subcellularLocation>
        <location evidence="5">Cell membrane</location>
        <topology evidence="5">Multi-pass membrane protein</topology>
    </subcellularLocation>
    <subcellularLocation>
        <location evidence="1">Membrane</location>
        <topology evidence="1">Multi-pass membrane protein</topology>
    </subcellularLocation>
</comment>
<evidence type="ECO:0000256" key="5">
    <source>
        <dbReference type="RuleBase" id="RU363041"/>
    </source>
</evidence>
<evidence type="ECO:0000256" key="1">
    <source>
        <dbReference type="ARBA" id="ARBA00004141"/>
    </source>
</evidence>
<evidence type="ECO:0000256" key="3">
    <source>
        <dbReference type="ARBA" id="ARBA00022989"/>
    </source>
</evidence>
<dbReference type="EMBL" id="CADCUX010000158">
    <property type="protein sequence ID" value="CAA9395838.1"/>
    <property type="molecule type" value="Genomic_DNA"/>
</dbReference>
<feature type="transmembrane region" description="Helical" evidence="5">
    <location>
        <begin position="222"/>
        <end position="243"/>
    </location>
</feature>
<sequence length="308" mass="32026">MKVRRPQVFCHAGLDPASSDGARAEHGVCHNAGLPLGSEQQQSVLDLQLILELALIGTCTGFLAGLLGIGGGMIMVPFVAMILAARDFPEDLTLKMAVATSLATICFTSLSSVWAHQKRGAVVWPVVKVLAPGILVGSLIGAQIAVALPGKLLGILFAIFVAFSATQILLDRKPKPGRTLPGPLVTFGVGNGIGVVSSVVGAGGAFMSVPFMLWCNVRIHEAVGTSAALGFPIALAGTAGYVWAGQGLPQSPPGAFGYLYVPGLVVISIFSMLLAPVGARTAHRTDTRPLRRAFAVVLYCLAAYFVLR</sequence>
<reference evidence="6" key="1">
    <citation type="submission" date="2020-02" db="EMBL/GenBank/DDBJ databases">
        <authorList>
            <person name="Meier V. D."/>
        </authorList>
    </citation>
    <scope>NUCLEOTIDE SEQUENCE</scope>
    <source>
        <strain evidence="6">AVDCRST_MAG51</strain>
    </source>
</reference>
<dbReference type="PANTHER" id="PTHR43483:SF3">
    <property type="entry name" value="MEMBRANE TRANSPORTER PROTEIN HI_0806-RELATED"/>
    <property type="match status" value="1"/>
</dbReference>
<feature type="transmembrane region" description="Helical" evidence="5">
    <location>
        <begin position="53"/>
        <end position="84"/>
    </location>
</feature>
<proteinExistence type="inferred from homology"/>
<keyword evidence="2 5" id="KW-0812">Transmembrane</keyword>
<keyword evidence="3 5" id="KW-1133">Transmembrane helix</keyword>
<protein>
    <recommendedName>
        <fullName evidence="5">Probable membrane transporter protein</fullName>
    </recommendedName>
</protein>
<comment type="similarity">
    <text evidence="5">Belongs to the 4-toluene sulfonate uptake permease (TSUP) (TC 2.A.102) family.</text>
</comment>
<dbReference type="AlphaFoldDB" id="A0A6J4NS93"/>
<evidence type="ECO:0000256" key="4">
    <source>
        <dbReference type="ARBA" id="ARBA00023136"/>
    </source>
</evidence>
<evidence type="ECO:0000256" key="2">
    <source>
        <dbReference type="ARBA" id="ARBA00022692"/>
    </source>
</evidence>
<feature type="transmembrane region" description="Helical" evidence="5">
    <location>
        <begin position="190"/>
        <end position="215"/>
    </location>
</feature>
<organism evidence="6">
    <name type="scientific">uncultured Ramlibacter sp</name>
    <dbReference type="NCBI Taxonomy" id="260755"/>
    <lineage>
        <taxon>Bacteria</taxon>
        <taxon>Pseudomonadati</taxon>
        <taxon>Pseudomonadota</taxon>
        <taxon>Betaproteobacteria</taxon>
        <taxon>Burkholderiales</taxon>
        <taxon>Comamonadaceae</taxon>
        <taxon>Ramlibacter</taxon>
        <taxon>environmental samples</taxon>
    </lineage>
</organism>
<name>A0A6J4NS93_9BURK</name>
<keyword evidence="5" id="KW-1003">Cell membrane</keyword>
<keyword evidence="4 5" id="KW-0472">Membrane</keyword>
<dbReference type="Pfam" id="PF01925">
    <property type="entry name" value="TauE"/>
    <property type="match status" value="1"/>
</dbReference>
<accession>A0A6J4NS93</accession>
<feature type="transmembrane region" description="Helical" evidence="5">
    <location>
        <begin position="289"/>
        <end position="307"/>
    </location>
</feature>
<evidence type="ECO:0000313" key="6">
    <source>
        <dbReference type="EMBL" id="CAA9395838.1"/>
    </source>
</evidence>